<dbReference type="Proteomes" id="UP000054776">
    <property type="component" value="Unassembled WGS sequence"/>
</dbReference>
<name>A0A0V1BZK0_TRISP</name>
<reference evidence="1 2" key="1">
    <citation type="submission" date="2015-01" db="EMBL/GenBank/DDBJ databases">
        <title>Evolution of Trichinella species and genotypes.</title>
        <authorList>
            <person name="Korhonen P.K."/>
            <person name="Edoardo P."/>
            <person name="Giuseppe L.R."/>
            <person name="Gasser R.B."/>
        </authorList>
    </citation>
    <scope>NUCLEOTIDE SEQUENCE [LARGE SCALE GENOMIC DNA]</scope>
    <source>
        <strain evidence="1">ISS3</strain>
    </source>
</reference>
<sequence>MSLLCAILQGQFSAKEIQKLRLIIFPSVLSMKASQKCVQGESHWLGENFFSNLVNKTRPCSIALVIPQWSSLIGGEPANWNNLYF</sequence>
<dbReference type="InParanoid" id="A0A0V1BZK0"/>
<protein>
    <submittedName>
        <fullName evidence="1">Uncharacterized protein</fullName>
    </submittedName>
</protein>
<evidence type="ECO:0000313" key="2">
    <source>
        <dbReference type="Proteomes" id="UP000054776"/>
    </source>
</evidence>
<keyword evidence="2" id="KW-1185">Reference proteome</keyword>
<evidence type="ECO:0000313" key="1">
    <source>
        <dbReference type="EMBL" id="KRY42442.1"/>
    </source>
</evidence>
<gene>
    <name evidence="1" type="ORF">T01_3709</name>
</gene>
<proteinExistence type="predicted"/>
<organism evidence="1 2">
    <name type="scientific">Trichinella spiralis</name>
    <name type="common">Trichina worm</name>
    <dbReference type="NCBI Taxonomy" id="6334"/>
    <lineage>
        <taxon>Eukaryota</taxon>
        <taxon>Metazoa</taxon>
        <taxon>Ecdysozoa</taxon>
        <taxon>Nematoda</taxon>
        <taxon>Enoplea</taxon>
        <taxon>Dorylaimia</taxon>
        <taxon>Trichinellida</taxon>
        <taxon>Trichinellidae</taxon>
        <taxon>Trichinella</taxon>
    </lineage>
</organism>
<dbReference type="AlphaFoldDB" id="A0A0V1BZK0"/>
<dbReference type="EMBL" id="JYDH01000004">
    <property type="protein sequence ID" value="KRY42442.1"/>
    <property type="molecule type" value="Genomic_DNA"/>
</dbReference>
<accession>A0A0V1BZK0</accession>
<comment type="caution">
    <text evidence="1">The sequence shown here is derived from an EMBL/GenBank/DDBJ whole genome shotgun (WGS) entry which is preliminary data.</text>
</comment>